<dbReference type="SMART" id="SM00715">
    <property type="entry name" value="LA"/>
    <property type="match status" value="1"/>
</dbReference>
<dbReference type="Pfam" id="PF00076">
    <property type="entry name" value="RRM_1"/>
    <property type="match status" value="1"/>
</dbReference>
<organism evidence="10">
    <name type="scientific">Neodiprion lecontei</name>
    <name type="common">Redheaded pine sawfly</name>
    <dbReference type="NCBI Taxonomy" id="441921"/>
    <lineage>
        <taxon>Eukaryota</taxon>
        <taxon>Metazoa</taxon>
        <taxon>Ecdysozoa</taxon>
        <taxon>Arthropoda</taxon>
        <taxon>Hexapoda</taxon>
        <taxon>Insecta</taxon>
        <taxon>Pterygota</taxon>
        <taxon>Neoptera</taxon>
        <taxon>Endopterygota</taxon>
        <taxon>Hymenoptera</taxon>
        <taxon>Tenthredinoidea</taxon>
        <taxon>Diprionidae</taxon>
        <taxon>Diprioninae</taxon>
        <taxon>Neodiprion</taxon>
    </lineage>
</organism>
<dbReference type="PRINTS" id="PR00302">
    <property type="entry name" value="LUPUSLA"/>
</dbReference>
<dbReference type="InterPro" id="IPR036388">
    <property type="entry name" value="WH-like_DNA-bd_sf"/>
</dbReference>
<feature type="compositionally biased region" description="Basic residues" evidence="5">
    <location>
        <begin position="372"/>
        <end position="395"/>
    </location>
</feature>
<evidence type="ECO:0000259" key="7">
    <source>
        <dbReference type="PROSITE" id="PS50961"/>
    </source>
</evidence>
<feature type="region of interest" description="Disordered" evidence="5">
    <location>
        <begin position="366"/>
        <end position="412"/>
    </location>
</feature>
<feature type="region of interest" description="Disordered" evidence="5">
    <location>
        <begin position="233"/>
        <end position="284"/>
    </location>
</feature>
<dbReference type="PANTHER" id="PTHR22792:SF166">
    <property type="entry name" value="LUPUS LA PROTEIN HOMOLOG"/>
    <property type="match status" value="1"/>
</dbReference>
<feature type="domain" description="RRM" evidence="6">
    <location>
        <begin position="140"/>
        <end position="229"/>
    </location>
</feature>
<dbReference type="SMART" id="SM00360">
    <property type="entry name" value="RRM"/>
    <property type="match status" value="2"/>
</dbReference>
<comment type="subcellular location">
    <subcellularLocation>
        <location evidence="1">Nucleus</location>
    </subcellularLocation>
</comment>
<dbReference type="SUPFAM" id="SSF54928">
    <property type="entry name" value="RNA-binding domain, RBD"/>
    <property type="match status" value="2"/>
</dbReference>
<gene>
    <name evidence="10" type="primary">LOC107219018</name>
</gene>
<dbReference type="Gene3D" id="3.30.70.330">
    <property type="match status" value="2"/>
</dbReference>
<evidence type="ECO:0000313" key="10">
    <source>
        <dbReference type="RefSeq" id="XP_015512559.1"/>
    </source>
</evidence>
<keyword evidence="3" id="KW-0539">Nucleus</keyword>
<dbReference type="FunCoup" id="A0A6J0BCB3">
    <property type="interactions" value="2565"/>
</dbReference>
<dbReference type="PROSITE" id="PS51939">
    <property type="entry name" value="XRRM"/>
    <property type="match status" value="1"/>
</dbReference>
<dbReference type="RefSeq" id="XP_015512559.1">
    <property type="nucleotide sequence ID" value="XM_015657073.2"/>
</dbReference>
<dbReference type="InterPro" id="IPR045180">
    <property type="entry name" value="La_dom_prot"/>
</dbReference>
<dbReference type="CDD" id="cd12291">
    <property type="entry name" value="RRM1_La"/>
    <property type="match status" value="1"/>
</dbReference>
<dbReference type="AlphaFoldDB" id="A0A6J0BCB3"/>
<dbReference type="PROSITE" id="PS50961">
    <property type="entry name" value="HTH_LA"/>
    <property type="match status" value="1"/>
</dbReference>
<evidence type="ECO:0000256" key="2">
    <source>
        <dbReference type="ARBA" id="ARBA00022884"/>
    </source>
</evidence>
<dbReference type="InterPro" id="IPR014886">
    <property type="entry name" value="La_xRRM"/>
</dbReference>
<feature type="compositionally biased region" description="Acidic residues" evidence="5">
    <location>
        <begin position="248"/>
        <end position="261"/>
    </location>
</feature>
<dbReference type="InterPro" id="IPR000504">
    <property type="entry name" value="RRM_dom"/>
</dbReference>
<dbReference type="InterPro" id="IPR002344">
    <property type="entry name" value="Lupus_La"/>
</dbReference>
<evidence type="ECO:0000313" key="9">
    <source>
        <dbReference type="Proteomes" id="UP000829291"/>
    </source>
</evidence>
<dbReference type="GO" id="GO:0005634">
    <property type="term" value="C:nucleus"/>
    <property type="evidence" value="ECO:0007669"/>
    <property type="project" value="UniProtKB-SubCell"/>
</dbReference>
<dbReference type="InParanoid" id="A0A6J0BCB3"/>
<feature type="region of interest" description="Disordered" evidence="5">
    <location>
        <begin position="1"/>
        <end position="43"/>
    </location>
</feature>
<dbReference type="GeneID" id="107219018"/>
<dbReference type="GO" id="GO:1990904">
    <property type="term" value="C:ribonucleoprotein complex"/>
    <property type="evidence" value="ECO:0007669"/>
    <property type="project" value="UniProtKB-UniRule"/>
</dbReference>
<dbReference type="PANTHER" id="PTHR22792">
    <property type="entry name" value="LUPUS LA PROTEIN-RELATED"/>
    <property type="match status" value="1"/>
</dbReference>
<evidence type="ECO:0000256" key="4">
    <source>
        <dbReference type="PROSITE-ProRule" id="PRU00332"/>
    </source>
</evidence>
<dbReference type="GO" id="GO:0008033">
    <property type="term" value="P:tRNA processing"/>
    <property type="evidence" value="ECO:0007669"/>
    <property type="project" value="TreeGrafter"/>
</dbReference>
<evidence type="ECO:0000256" key="5">
    <source>
        <dbReference type="SAM" id="MobiDB-lite"/>
    </source>
</evidence>
<dbReference type="Pfam" id="PF08777">
    <property type="entry name" value="RRM_3"/>
    <property type="match status" value="1"/>
</dbReference>
<name>A0A6J0BCB3_NEOLC</name>
<accession>A0A6J0BCB3</accession>
<dbReference type="InterPro" id="IPR012677">
    <property type="entry name" value="Nucleotide-bd_a/b_plait_sf"/>
</dbReference>
<feature type="compositionally biased region" description="Low complexity" evidence="5">
    <location>
        <begin position="402"/>
        <end position="412"/>
    </location>
</feature>
<evidence type="ECO:0000256" key="1">
    <source>
        <dbReference type="ARBA" id="ARBA00004123"/>
    </source>
</evidence>
<dbReference type="InterPro" id="IPR006630">
    <property type="entry name" value="La_HTH"/>
</dbReference>
<protein>
    <submittedName>
        <fullName evidence="10">La protein homolog</fullName>
    </submittedName>
</protein>
<dbReference type="OrthoDB" id="439993at2759"/>
<dbReference type="SUPFAM" id="SSF46785">
    <property type="entry name" value="Winged helix' DNA-binding domain"/>
    <property type="match status" value="1"/>
</dbReference>
<evidence type="ECO:0000259" key="6">
    <source>
        <dbReference type="PROSITE" id="PS50102"/>
    </source>
</evidence>
<feature type="domain" description="XRRM" evidence="8">
    <location>
        <begin position="269"/>
        <end position="394"/>
    </location>
</feature>
<keyword evidence="2 4" id="KW-0694">RNA-binding</keyword>
<dbReference type="Pfam" id="PF05383">
    <property type="entry name" value="La"/>
    <property type="match status" value="1"/>
</dbReference>
<dbReference type="GO" id="GO:0003729">
    <property type="term" value="F:mRNA binding"/>
    <property type="evidence" value="ECO:0007669"/>
    <property type="project" value="TreeGrafter"/>
</dbReference>
<dbReference type="CTD" id="35305"/>
<proteinExistence type="predicted"/>
<evidence type="ECO:0000259" key="8">
    <source>
        <dbReference type="PROSITE" id="PS51939"/>
    </source>
</evidence>
<feature type="domain" description="HTH La-type RNA-binding" evidence="7">
    <location>
        <begin position="38"/>
        <end position="128"/>
    </location>
</feature>
<feature type="compositionally biased region" description="Basic and acidic residues" evidence="5">
    <location>
        <begin position="233"/>
        <end position="247"/>
    </location>
</feature>
<dbReference type="GO" id="GO:0045727">
    <property type="term" value="P:positive regulation of translation"/>
    <property type="evidence" value="ECO:0007669"/>
    <property type="project" value="TreeGrafter"/>
</dbReference>
<evidence type="ECO:0000256" key="3">
    <source>
        <dbReference type="ARBA" id="ARBA00023242"/>
    </source>
</evidence>
<reference evidence="10" key="1">
    <citation type="submission" date="2025-08" db="UniProtKB">
        <authorList>
            <consortium name="RefSeq"/>
        </authorList>
    </citation>
    <scope>IDENTIFICATION</scope>
    <source>
        <tissue evidence="10">Thorax and Abdomen</tissue>
    </source>
</reference>
<dbReference type="GO" id="GO:0005829">
    <property type="term" value="C:cytosol"/>
    <property type="evidence" value="ECO:0007669"/>
    <property type="project" value="TreeGrafter"/>
</dbReference>
<dbReference type="InterPro" id="IPR035979">
    <property type="entry name" value="RBD_domain_sf"/>
</dbReference>
<dbReference type="GO" id="GO:0010494">
    <property type="term" value="C:cytoplasmic stress granule"/>
    <property type="evidence" value="ECO:0007669"/>
    <property type="project" value="TreeGrafter"/>
</dbReference>
<dbReference type="Proteomes" id="UP000829291">
    <property type="component" value="Chromosome 2"/>
</dbReference>
<dbReference type="InterPro" id="IPR036390">
    <property type="entry name" value="WH_DNA-bd_sf"/>
</dbReference>
<sequence>MENGNDVAKAQEQTNATVSEVKDNPAKDTPTGEQKTGDEPNPELLAKVRNQIEFYFGDVNMQRDKFLIEQSKLDEGWIPMSVLLKFKMLASMTTDLETIIKALASSELMEVSEDKKKLRRSPTHPLPVFDEAYRKAQEERTVYVKGFPLNNTNIEKLKVFFQPYGPVENIVMRKYQDKEKKLQFKGSIFVQFKTLELATSFMEKESLKYEDTELIRKWSSDYYIEKTKEKEERRLKKAEKTGKKGDKEADEAEGEEDTEDGEKEKGEKGLPKGSVIHLSGLSEETTREDIKERLGALEGRVAFIDFKKGDVEGWARLQGDEAALPVFEKMENGKLLISGKEVTCRILEGEEEDKYLAKAKEEMANLRQKYDHKGKRGGRRGGRGGYRGGRKRRNSPNRDKQQPPAKKVAAAE</sequence>
<dbReference type="KEGG" id="nlo:107219018"/>
<dbReference type="Gene3D" id="1.10.10.10">
    <property type="entry name" value="Winged helix-like DNA-binding domain superfamily/Winged helix DNA-binding domain"/>
    <property type="match status" value="1"/>
</dbReference>
<dbReference type="PROSITE" id="PS50102">
    <property type="entry name" value="RRM"/>
    <property type="match status" value="1"/>
</dbReference>
<keyword evidence="9" id="KW-1185">Reference proteome</keyword>